<proteinExistence type="predicted"/>
<dbReference type="GO" id="GO:0006974">
    <property type="term" value="P:DNA damage response"/>
    <property type="evidence" value="ECO:0007669"/>
    <property type="project" value="InterPro"/>
</dbReference>
<accession>A0A9J6DFZ3</accession>
<reference evidence="1" key="2">
    <citation type="submission" date="2021-09" db="EMBL/GenBank/DDBJ databases">
        <authorList>
            <person name="Jia N."/>
            <person name="Wang J."/>
            <person name="Shi W."/>
            <person name="Du L."/>
            <person name="Sun Y."/>
            <person name="Zhan W."/>
            <person name="Jiang J."/>
            <person name="Wang Q."/>
            <person name="Zhang B."/>
            <person name="Ji P."/>
            <person name="Sakyi L.B."/>
            <person name="Cui X."/>
            <person name="Yuan T."/>
            <person name="Jiang B."/>
            <person name="Yang W."/>
            <person name="Lam T.T.-Y."/>
            <person name="Chang Q."/>
            <person name="Ding S."/>
            <person name="Wang X."/>
            <person name="Zhu J."/>
            <person name="Ruan X."/>
            <person name="Zhao L."/>
            <person name="Wei J."/>
            <person name="Que T."/>
            <person name="Du C."/>
            <person name="Cheng J."/>
            <person name="Dai P."/>
            <person name="Han X."/>
            <person name="Huang E."/>
            <person name="Gao Y."/>
            <person name="Liu J."/>
            <person name="Shao H."/>
            <person name="Ye R."/>
            <person name="Li L."/>
            <person name="Wei W."/>
            <person name="Wang X."/>
            <person name="Wang C."/>
            <person name="Huo Q."/>
            <person name="Li W."/>
            <person name="Guo W."/>
            <person name="Chen H."/>
            <person name="Chen S."/>
            <person name="Zhou L."/>
            <person name="Zhou L."/>
            <person name="Ni X."/>
            <person name="Tian J."/>
            <person name="Zhou Y."/>
            <person name="Sheng Y."/>
            <person name="Liu T."/>
            <person name="Pan Y."/>
            <person name="Xia L."/>
            <person name="Li J."/>
            <person name="Zhao F."/>
            <person name="Cao W."/>
        </authorList>
    </citation>
    <scope>NUCLEOTIDE SEQUENCE</scope>
    <source>
        <strain evidence="1">Rmic-2018</strain>
        <tissue evidence="1">Larvae</tissue>
    </source>
</reference>
<dbReference type="PANTHER" id="PTHR37079:SF4">
    <property type="entry name" value="SERINE_THREONINE-PROTEIN KINASE ATM"/>
    <property type="match status" value="1"/>
</dbReference>
<dbReference type="EMBL" id="JABSTU010000009">
    <property type="protein sequence ID" value="KAH8021092.1"/>
    <property type="molecule type" value="Genomic_DNA"/>
</dbReference>
<reference evidence="1" key="1">
    <citation type="journal article" date="2020" name="Cell">
        <title>Large-Scale Comparative Analyses of Tick Genomes Elucidate Their Genetic Diversity and Vector Capacities.</title>
        <authorList>
            <consortium name="Tick Genome and Microbiome Consortium (TIGMIC)"/>
            <person name="Jia N."/>
            <person name="Wang J."/>
            <person name="Shi W."/>
            <person name="Du L."/>
            <person name="Sun Y."/>
            <person name="Zhan W."/>
            <person name="Jiang J.F."/>
            <person name="Wang Q."/>
            <person name="Zhang B."/>
            <person name="Ji P."/>
            <person name="Bell-Sakyi L."/>
            <person name="Cui X.M."/>
            <person name="Yuan T.T."/>
            <person name="Jiang B.G."/>
            <person name="Yang W.F."/>
            <person name="Lam T.T."/>
            <person name="Chang Q.C."/>
            <person name="Ding S.J."/>
            <person name="Wang X.J."/>
            <person name="Zhu J.G."/>
            <person name="Ruan X.D."/>
            <person name="Zhao L."/>
            <person name="Wei J.T."/>
            <person name="Ye R.Z."/>
            <person name="Que T.C."/>
            <person name="Du C.H."/>
            <person name="Zhou Y.H."/>
            <person name="Cheng J.X."/>
            <person name="Dai P.F."/>
            <person name="Guo W.B."/>
            <person name="Han X.H."/>
            <person name="Huang E.J."/>
            <person name="Li L.F."/>
            <person name="Wei W."/>
            <person name="Gao Y.C."/>
            <person name="Liu J.Z."/>
            <person name="Shao H.Z."/>
            <person name="Wang X."/>
            <person name="Wang C.C."/>
            <person name="Yang T.C."/>
            <person name="Huo Q.B."/>
            <person name="Li W."/>
            <person name="Chen H.Y."/>
            <person name="Chen S.E."/>
            <person name="Zhou L.G."/>
            <person name="Ni X.B."/>
            <person name="Tian J.H."/>
            <person name="Sheng Y."/>
            <person name="Liu T."/>
            <person name="Pan Y.S."/>
            <person name="Xia L.Y."/>
            <person name="Li J."/>
            <person name="Zhao F."/>
            <person name="Cao W.C."/>
        </authorList>
    </citation>
    <scope>NUCLEOTIDE SEQUENCE</scope>
    <source>
        <strain evidence="1">Rmic-2018</strain>
    </source>
</reference>
<dbReference type="VEuPathDB" id="VectorBase:LOC119173611"/>
<evidence type="ECO:0000313" key="2">
    <source>
        <dbReference type="Proteomes" id="UP000821866"/>
    </source>
</evidence>
<evidence type="ECO:0000313" key="1">
    <source>
        <dbReference type="EMBL" id="KAH8021092.1"/>
    </source>
</evidence>
<dbReference type="InterPro" id="IPR038980">
    <property type="entry name" value="ATM_plant"/>
</dbReference>
<protein>
    <submittedName>
        <fullName evidence="1">Uncharacterized protein</fullName>
    </submittedName>
</protein>
<sequence length="361" mass="39499">MNDKMIVLNEFTCWTAGRTSARPQPTGSVKETESASRAKCRDMNKMVHPQDRPPGGTDHSPLWAPEDACNHAAWITNLVCTLVRCCNDPVLWALLPLCTMAVDLCELLLPLVVETLADDGTHWNAVVAGMATFLQCHAQLKDDAPQKSQSTGVSEPMSTEVTRDQVYCSQASVAVLMSAVERMLVRRDAKALTLWKGLRLGHFNFLQAAQAAEFCGHHVVAVQCVELWCDTQARTSEDGGLLYWSAAEAAPVQSVLVSSLSGLGDLDALTGCRCLALGVHFSLWRHWAEQQGAQWPTLLAQADLEATGRNVRLGHALKQCGLYNTLTAYLEPGTPDLAELQAECAWRLANWDCRLSKNDQG</sequence>
<dbReference type="AlphaFoldDB" id="A0A9J6DFZ3"/>
<gene>
    <name evidence="1" type="ORF">HPB51_012376</name>
</gene>
<dbReference type="Proteomes" id="UP000821866">
    <property type="component" value="Chromosome 7"/>
</dbReference>
<dbReference type="PANTHER" id="PTHR37079">
    <property type="entry name" value="SERINE/THREONINE-PROTEIN KINASE ATM"/>
    <property type="match status" value="1"/>
</dbReference>
<comment type="caution">
    <text evidence="1">The sequence shown here is derived from an EMBL/GenBank/DDBJ whole genome shotgun (WGS) entry which is preliminary data.</text>
</comment>
<name>A0A9J6DFZ3_RHIMP</name>
<keyword evidence="2" id="KW-1185">Reference proteome</keyword>
<dbReference type="GO" id="GO:0004674">
    <property type="term" value="F:protein serine/threonine kinase activity"/>
    <property type="evidence" value="ECO:0007669"/>
    <property type="project" value="InterPro"/>
</dbReference>
<organism evidence="1 2">
    <name type="scientific">Rhipicephalus microplus</name>
    <name type="common">Cattle tick</name>
    <name type="synonym">Boophilus microplus</name>
    <dbReference type="NCBI Taxonomy" id="6941"/>
    <lineage>
        <taxon>Eukaryota</taxon>
        <taxon>Metazoa</taxon>
        <taxon>Ecdysozoa</taxon>
        <taxon>Arthropoda</taxon>
        <taxon>Chelicerata</taxon>
        <taxon>Arachnida</taxon>
        <taxon>Acari</taxon>
        <taxon>Parasitiformes</taxon>
        <taxon>Ixodida</taxon>
        <taxon>Ixodoidea</taxon>
        <taxon>Ixodidae</taxon>
        <taxon>Rhipicephalinae</taxon>
        <taxon>Rhipicephalus</taxon>
        <taxon>Boophilus</taxon>
    </lineage>
</organism>